<dbReference type="InterPro" id="IPR003669">
    <property type="entry name" value="Thymidylate_synthase_ThyX"/>
</dbReference>
<protein>
    <submittedName>
        <fullName evidence="1">Uncharacterized protein</fullName>
    </submittedName>
</protein>
<name>X0VCU1_9ZZZZ</name>
<dbReference type="Gene3D" id="3.30.1360.170">
    <property type="match status" value="1"/>
</dbReference>
<dbReference type="Pfam" id="PF02511">
    <property type="entry name" value="Thy1"/>
    <property type="match status" value="1"/>
</dbReference>
<dbReference type="GO" id="GO:0050660">
    <property type="term" value="F:flavin adenine dinucleotide binding"/>
    <property type="evidence" value="ECO:0007669"/>
    <property type="project" value="InterPro"/>
</dbReference>
<comment type="caution">
    <text evidence="1">The sequence shown here is derived from an EMBL/GenBank/DDBJ whole genome shotgun (WGS) entry which is preliminary data.</text>
</comment>
<dbReference type="EMBL" id="BARS01025864">
    <property type="protein sequence ID" value="GAG09067.1"/>
    <property type="molecule type" value="Genomic_DNA"/>
</dbReference>
<dbReference type="GO" id="GO:0050797">
    <property type="term" value="F:thymidylate synthase (FAD) activity"/>
    <property type="evidence" value="ECO:0007669"/>
    <property type="project" value="InterPro"/>
</dbReference>
<evidence type="ECO:0000313" key="1">
    <source>
        <dbReference type="EMBL" id="GAG09067.1"/>
    </source>
</evidence>
<proteinExistence type="predicted"/>
<accession>X0VCU1</accession>
<reference evidence="1" key="1">
    <citation type="journal article" date="2014" name="Front. Microbiol.">
        <title>High frequency of phylogenetically diverse reductive dehalogenase-homologous genes in deep subseafloor sedimentary metagenomes.</title>
        <authorList>
            <person name="Kawai M."/>
            <person name="Futagami T."/>
            <person name="Toyoda A."/>
            <person name="Takaki Y."/>
            <person name="Nishi S."/>
            <person name="Hori S."/>
            <person name="Arai W."/>
            <person name="Tsubouchi T."/>
            <person name="Morono Y."/>
            <person name="Uchiyama I."/>
            <person name="Ito T."/>
            <person name="Fujiyama A."/>
            <person name="Inagaki F."/>
            <person name="Takami H."/>
        </authorList>
    </citation>
    <scope>NUCLEOTIDE SEQUENCE</scope>
    <source>
        <strain evidence="1">Expedition CK06-06</strain>
    </source>
</reference>
<organism evidence="1">
    <name type="scientific">marine sediment metagenome</name>
    <dbReference type="NCBI Taxonomy" id="412755"/>
    <lineage>
        <taxon>unclassified sequences</taxon>
        <taxon>metagenomes</taxon>
        <taxon>ecological metagenomes</taxon>
    </lineage>
</organism>
<dbReference type="SUPFAM" id="SSF69796">
    <property type="entry name" value="Thymidylate synthase-complementing protein Thy1"/>
    <property type="match status" value="1"/>
</dbReference>
<feature type="non-terminal residue" evidence="1">
    <location>
        <position position="79"/>
    </location>
</feature>
<dbReference type="AlphaFoldDB" id="X0VCU1"/>
<dbReference type="GO" id="GO:0006231">
    <property type="term" value="P:dTMP biosynthetic process"/>
    <property type="evidence" value="ECO:0007669"/>
    <property type="project" value="InterPro"/>
</dbReference>
<dbReference type="InterPro" id="IPR036098">
    <property type="entry name" value="Thymidylate_synthase_ThyX_sf"/>
</dbReference>
<gene>
    <name evidence="1" type="ORF">S01H1_40820</name>
</gene>
<sequence length="79" mass="9039">MKVTLNAITQPMIYNDTDNPSLTARMSAEEYMIYCARVSSPDNRLNHETAPKLLKYLLDAGHWSPFEMISIGFEIETSR</sequence>